<reference evidence="1 2" key="1">
    <citation type="journal article" date="2015" name="BMC Microbiol.">
        <title>'Candidatus Phytoplasma phoenicium' associated with almond witches'-broom disease: from draft genome to genetic diversity among strain populations.</title>
        <authorList>
            <person name="Quaglino F."/>
            <person name="Kube M."/>
            <person name="Jawhari M."/>
            <person name="Abou-Jawdah Y."/>
            <person name="Siewert C."/>
            <person name="Choueiri E."/>
            <person name="Sobh H."/>
            <person name="Casati P."/>
            <person name="Tedeschi R."/>
            <person name="Molino Lova M."/>
            <person name="Alma A."/>
            <person name="Bianco P.A."/>
        </authorList>
    </citation>
    <scope>NUCLEOTIDE SEQUENCE [LARGE SCALE GENOMIC DNA]</scope>
    <source>
        <strain evidence="1 2">SA213</strain>
    </source>
</reference>
<dbReference type="RefSeq" id="WP_192833060.1">
    <property type="nucleotide sequence ID" value="NZ_JPSQ01000007.1"/>
</dbReference>
<dbReference type="PATRIC" id="fig|198422.3.peg.335"/>
<gene>
    <name evidence="1" type="ORF">AlmWB_00840</name>
</gene>
<dbReference type="EMBL" id="JPSQ01000007">
    <property type="protein sequence ID" value="KND62738.1"/>
    <property type="molecule type" value="Genomic_DNA"/>
</dbReference>
<comment type="caution">
    <text evidence="1">The sequence shown here is derived from an EMBL/GenBank/DDBJ whole genome shotgun (WGS) entry which is preliminary data.</text>
</comment>
<accession>A0A0L0MK28</accession>
<keyword evidence="2" id="KW-1185">Reference proteome</keyword>
<protein>
    <submittedName>
        <fullName evidence="1">Uncharacterized protein</fullName>
    </submittedName>
</protein>
<proteinExistence type="predicted"/>
<sequence>MNYQDIPQFHHLLCLNSSPPFQIMHTKDLTQKYLFVSLVKILFIKRFNKQGVKTNGR</sequence>
<evidence type="ECO:0000313" key="2">
    <source>
        <dbReference type="Proteomes" id="UP000037086"/>
    </source>
</evidence>
<evidence type="ECO:0000313" key="1">
    <source>
        <dbReference type="EMBL" id="KND62738.1"/>
    </source>
</evidence>
<dbReference type="AlphaFoldDB" id="A0A0L0MK28"/>
<name>A0A0L0MK28_9MOLU</name>
<organism evidence="1 2">
    <name type="scientific">Candidatus Phytoplasma phoenicium</name>
    <dbReference type="NCBI Taxonomy" id="198422"/>
    <lineage>
        <taxon>Bacteria</taxon>
        <taxon>Bacillati</taxon>
        <taxon>Mycoplasmatota</taxon>
        <taxon>Mollicutes</taxon>
        <taxon>Acholeplasmatales</taxon>
        <taxon>Acholeplasmataceae</taxon>
        <taxon>Candidatus Phytoplasma</taxon>
        <taxon>16SrIX (Pigeon pea witches'-broom group)</taxon>
    </lineage>
</organism>
<dbReference type="Proteomes" id="UP000037086">
    <property type="component" value="Unassembled WGS sequence"/>
</dbReference>